<feature type="region of interest" description="Disordered" evidence="2">
    <location>
        <begin position="204"/>
        <end position="293"/>
    </location>
</feature>
<accession>A0A6A6IFM7</accession>
<keyword evidence="1" id="KW-0175">Coiled coil</keyword>
<dbReference type="GeneID" id="54582298"/>
<feature type="compositionally biased region" description="Polar residues" evidence="2">
    <location>
        <begin position="48"/>
        <end position="58"/>
    </location>
</feature>
<dbReference type="RefSeq" id="XP_033683892.1">
    <property type="nucleotide sequence ID" value="XM_033828968.1"/>
</dbReference>
<evidence type="ECO:0000313" key="4">
    <source>
        <dbReference type="Proteomes" id="UP000800094"/>
    </source>
</evidence>
<evidence type="ECO:0000256" key="2">
    <source>
        <dbReference type="SAM" id="MobiDB-lite"/>
    </source>
</evidence>
<name>A0A6A6IFM7_9PLEO</name>
<organism evidence="3 4">
    <name type="scientific">Trematosphaeria pertusa</name>
    <dbReference type="NCBI Taxonomy" id="390896"/>
    <lineage>
        <taxon>Eukaryota</taxon>
        <taxon>Fungi</taxon>
        <taxon>Dikarya</taxon>
        <taxon>Ascomycota</taxon>
        <taxon>Pezizomycotina</taxon>
        <taxon>Dothideomycetes</taxon>
        <taxon>Pleosporomycetidae</taxon>
        <taxon>Pleosporales</taxon>
        <taxon>Massarineae</taxon>
        <taxon>Trematosphaeriaceae</taxon>
        <taxon>Trematosphaeria</taxon>
    </lineage>
</organism>
<feature type="compositionally biased region" description="Polar residues" evidence="2">
    <location>
        <begin position="256"/>
        <end position="273"/>
    </location>
</feature>
<reference evidence="3" key="1">
    <citation type="journal article" date="2020" name="Stud. Mycol.">
        <title>101 Dothideomycetes genomes: a test case for predicting lifestyles and emergence of pathogens.</title>
        <authorList>
            <person name="Haridas S."/>
            <person name="Albert R."/>
            <person name="Binder M."/>
            <person name="Bloem J."/>
            <person name="Labutti K."/>
            <person name="Salamov A."/>
            <person name="Andreopoulos B."/>
            <person name="Baker S."/>
            <person name="Barry K."/>
            <person name="Bills G."/>
            <person name="Bluhm B."/>
            <person name="Cannon C."/>
            <person name="Castanera R."/>
            <person name="Culley D."/>
            <person name="Daum C."/>
            <person name="Ezra D."/>
            <person name="Gonzalez J."/>
            <person name="Henrissat B."/>
            <person name="Kuo A."/>
            <person name="Liang C."/>
            <person name="Lipzen A."/>
            <person name="Lutzoni F."/>
            <person name="Magnuson J."/>
            <person name="Mondo S."/>
            <person name="Nolan M."/>
            <person name="Ohm R."/>
            <person name="Pangilinan J."/>
            <person name="Park H.-J."/>
            <person name="Ramirez L."/>
            <person name="Alfaro M."/>
            <person name="Sun H."/>
            <person name="Tritt A."/>
            <person name="Yoshinaga Y."/>
            <person name="Zwiers L.-H."/>
            <person name="Turgeon B."/>
            <person name="Goodwin S."/>
            <person name="Spatafora J."/>
            <person name="Crous P."/>
            <person name="Grigoriev I."/>
        </authorList>
    </citation>
    <scope>NUCLEOTIDE SEQUENCE</scope>
    <source>
        <strain evidence="3">CBS 122368</strain>
    </source>
</reference>
<evidence type="ECO:0000313" key="3">
    <source>
        <dbReference type="EMBL" id="KAF2248888.1"/>
    </source>
</evidence>
<feature type="compositionally biased region" description="Low complexity" evidence="2">
    <location>
        <begin position="277"/>
        <end position="293"/>
    </location>
</feature>
<feature type="compositionally biased region" description="Basic residues" evidence="2">
    <location>
        <begin position="215"/>
        <end position="241"/>
    </location>
</feature>
<proteinExistence type="predicted"/>
<feature type="compositionally biased region" description="Basic and acidic residues" evidence="2">
    <location>
        <begin position="204"/>
        <end position="214"/>
    </location>
</feature>
<sequence>MYQRRPIAATTPSSPHNVSPAERRTTRPHHHNVQDNTTFIHNPAPRNVSPTNTSLTHSLNMPDTMSLSRSYPSMKSPLLSPSRIPVRTRANTLPASSRAELQYTHTDFIAEIEEMQRLQAENARLLEQNSRVNGITEAYAELGMRSEAQEMTIHVLEQCLQSSDGDLKAARDEVVRMSDDLIRTQHINAMLGEQLEAAQKIVEKHKEREKDTLSRKRTRLARSNTKRRPPQFRTCHNKSKPSKLSYTQKKKHRRTYATSSAKHYPSPHSTPKPQRQLLPAPKSPKPALGYPRD</sequence>
<dbReference type="AlphaFoldDB" id="A0A6A6IFM7"/>
<evidence type="ECO:0000256" key="1">
    <source>
        <dbReference type="SAM" id="Coils"/>
    </source>
</evidence>
<feature type="coiled-coil region" evidence="1">
    <location>
        <begin position="108"/>
        <end position="135"/>
    </location>
</feature>
<feature type="region of interest" description="Disordered" evidence="2">
    <location>
        <begin position="1"/>
        <end position="58"/>
    </location>
</feature>
<dbReference type="Proteomes" id="UP000800094">
    <property type="component" value="Unassembled WGS sequence"/>
</dbReference>
<protein>
    <submittedName>
        <fullName evidence="3">Uncharacterized protein</fullName>
    </submittedName>
</protein>
<keyword evidence="4" id="KW-1185">Reference proteome</keyword>
<gene>
    <name evidence="3" type="ORF">BU26DRAFT_519092</name>
</gene>
<dbReference type="EMBL" id="ML987195">
    <property type="protein sequence ID" value="KAF2248888.1"/>
    <property type="molecule type" value="Genomic_DNA"/>
</dbReference>